<feature type="transmembrane region" description="Helical" evidence="1">
    <location>
        <begin position="232"/>
        <end position="251"/>
    </location>
</feature>
<keyword evidence="1" id="KW-0472">Membrane</keyword>
<dbReference type="CDD" id="cd21416">
    <property type="entry name" value="HDC_protein"/>
    <property type="match status" value="1"/>
</dbReference>
<dbReference type="KEGG" id="eio:H9L01_09110"/>
<reference evidence="2 3" key="1">
    <citation type="submission" date="2020-08" db="EMBL/GenBank/DDBJ databases">
        <title>Genome sequence of Erysipelothrix inopinata DSM 15511T.</title>
        <authorList>
            <person name="Hyun D.-W."/>
            <person name="Bae J.-W."/>
        </authorList>
    </citation>
    <scope>NUCLEOTIDE SEQUENCE [LARGE SCALE GENOMIC DNA]</scope>
    <source>
        <strain evidence="2 3">DSM 15511</strain>
    </source>
</reference>
<feature type="transmembrane region" description="Helical" evidence="1">
    <location>
        <begin position="136"/>
        <end position="159"/>
    </location>
</feature>
<proteinExistence type="predicted"/>
<sequence length="392" mass="42921">MNSFVIDNSFFYFTIIMMVFAIGDWVGILSKAKISSVFVVMLVFLLGFMFGIFPEDIVEKAKLTQLASMAAAILIFHMGTMINLKQLIAEWKTVVTAALSMVVVGLACLLLIPVIGKENAIVAIPVLNGGIISTQIMSQAATQANLEIAAVFAAILYAVKKFAGSYPASFVGMKEAKSVLNDYRNNPKQTVAKENMTEKAGFAQTHERYFTDFTCLMISVLFAWLSVSLNKIFPSINYSLWALAFGAILGYKKWVPAKILEKGKSSGFFSMLVYVSILPSLAKVKLSDLGTLGFYIVITLAVTILVLYLVFSVLPGWKLVKSKHLAFGISLCQYLGFPATYLIAQEISKSVTDDETEQQVVLDHIMPSYVVAGMATVTTLSIVVASFLVNYI</sequence>
<evidence type="ECO:0000313" key="3">
    <source>
        <dbReference type="Proteomes" id="UP000515928"/>
    </source>
</evidence>
<dbReference type="AlphaFoldDB" id="A0A7G9S1W8"/>
<keyword evidence="3" id="KW-1185">Reference proteome</keyword>
<feature type="transmembrane region" description="Helical" evidence="1">
    <location>
        <begin position="94"/>
        <end position="116"/>
    </location>
</feature>
<feature type="transmembrane region" description="Helical" evidence="1">
    <location>
        <begin position="263"/>
        <end position="282"/>
    </location>
</feature>
<feature type="transmembrane region" description="Helical" evidence="1">
    <location>
        <begin position="364"/>
        <end position="389"/>
    </location>
</feature>
<keyword evidence="1" id="KW-1133">Transmembrane helix</keyword>
<feature type="transmembrane region" description="Helical" evidence="1">
    <location>
        <begin position="325"/>
        <end position="344"/>
    </location>
</feature>
<feature type="transmembrane region" description="Helical" evidence="1">
    <location>
        <begin position="209"/>
        <end position="226"/>
    </location>
</feature>
<accession>A0A7G9S1W8</accession>
<evidence type="ECO:0008006" key="4">
    <source>
        <dbReference type="Google" id="ProtNLM"/>
    </source>
</evidence>
<feature type="transmembrane region" description="Helical" evidence="1">
    <location>
        <begin position="65"/>
        <end position="82"/>
    </location>
</feature>
<feature type="transmembrane region" description="Helical" evidence="1">
    <location>
        <begin position="12"/>
        <end position="29"/>
    </location>
</feature>
<protein>
    <recommendedName>
        <fullName evidence="4">DUF819 family protein</fullName>
    </recommendedName>
</protein>
<gene>
    <name evidence="2" type="ORF">H9L01_09110</name>
</gene>
<organism evidence="2 3">
    <name type="scientific">Erysipelothrix inopinata</name>
    <dbReference type="NCBI Taxonomy" id="225084"/>
    <lineage>
        <taxon>Bacteria</taxon>
        <taxon>Bacillati</taxon>
        <taxon>Bacillota</taxon>
        <taxon>Erysipelotrichia</taxon>
        <taxon>Erysipelotrichales</taxon>
        <taxon>Erysipelotrichaceae</taxon>
        <taxon>Erysipelothrix</taxon>
    </lineage>
</organism>
<dbReference type="EMBL" id="CP060715">
    <property type="protein sequence ID" value="QNN61843.1"/>
    <property type="molecule type" value="Genomic_DNA"/>
</dbReference>
<evidence type="ECO:0000313" key="2">
    <source>
        <dbReference type="EMBL" id="QNN61843.1"/>
    </source>
</evidence>
<keyword evidence="1" id="KW-0812">Transmembrane</keyword>
<dbReference type="InterPro" id="IPR049576">
    <property type="entry name" value="HDC-like"/>
</dbReference>
<feature type="transmembrane region" description="Helical" evidence="1">
    <location>
        <begin position="36"/>
        <end position="53"/>
    </location>
</feature>
<name>A0A7G9S1W8_9FIRM</name>
<evidence type="ECO:0000256" key="1">
    <source>
        <dbReference type="SAM" id="Phobius"/>
    </source>
</evidence>
<feature type="transmembrane region" description="Helical" evidence="1">
    <location>
        <begin position="294"/>
        <end position="313"/>
    </location>
</feature>
<dbReference type="Proteomes" id="UP000515928">
    <property type="component" value="Chromosome"/>
</dbReference>